<dbReference type="Proteomes" id="UP001515780">
    <property type="component" value="Unassembled WGS sequence"/>
</dbReference>
<feature type="region of interest" description="Disordered" evidence="1">
    <location>
        <begin position="1"/>
        <end position="30"/>
    </location>
</feature>
<organism evidence="2 3">
    <name type="scientific">Candidatus Pantoea communis</name>
    <dbReference type="NCBI Taxonomy" id="2608354"/>
    <lineage>
        <taxon>Bacteria</taxon>
        <taxon>Pseudomonadati</taxon>
        <taxon>Pseudomonadota</taxon>
        <taxon>Gammaproteobacteria</taxon>
        <taxon>Enterobacterales</taxon>
        <taxon>Erwiniaceae</taxon>
        <taxon>Pantoea</taxon>
    </lineage>
</organism>
<protein>
    <submittedName>
        <fullName evidence="2">Type III secretion protein HrpF</fullName>
    </submittedName>
</protein>
<evidence type="ECO:0000313" key="3">
    <source>
        <dbReference type="Proteomes" id="UP001515780"/>
    </source>
</evidence>
<dbReference type="Pfam" id="PF06266">
    <property type="entry name" value="HrpF"/>
    <property type="match status" value="1"/>
</dbReference>
<gene>
    <name evidence="2" type="ORF">F3J37_01480</name>
</gene>
<comment type="caution">
    <text evidence="2">The sequence shown here is derived from an EMBL/GenBank/DDBJ whole genome shotgun (WGS) entry which is preliminary data.</text>
</comment>
<reference evidence="2 3" key="1">
    <citation type="journal article" date="2019" name="bioRxiv">
        <title>Bacteria contribute to plant secondary compound degradation in a generalist herbivore system.</title>
        <authorList>
            <person name="Francoeur C.B."/>
            <person name="Khadempour L."/>
            <person name="Moreira-Soto R.D."/>
            <person name="Gotting K."/>
            <person name="Book A.J."/>
            <person name="Pinto-Tomas A.A."/>
            <person name="Keefover-Ring K."/>
            <person name="Currie C.R."/>
        </authorList>
    </citation>
    <scope>NUCLEOTIDE SEQUENCE [LARGE SCALE GENOMIC DNA]</scope>
    <source>
        <strain evidence="2">Al-1710</strain>
    </source>
</reference>
<sequence length="75" mass="8491">MSNMLDIQKRLDHQLSKSNHSVSDMAKNMEGQSPTMQDLFMFKNALRKEATANLADNQLQTLKHNLSKSIIDSIS</sequence>
<keyword evidence="3" id="KW-1185">Reference proteome</keyword>
<name>A0ABX0RN83_9GAMM</name>
<evidence type="ECO:0000256" key="1">
    <source>
        <dbReference type="SAM" id="MobiDB-lite"/>
    </source>
</evidence>
<evidence type="ECO:0000313" key="2">
    <source>
        <dbReference type="EMBL" id="NIG17349.1"/>
    </source>
</evidence>
<proteinExistence type="predicted"/>
<dbReference type="EMBL" id="VWXC01000001">
    <property type="protein sequence ID" value="NIG17349.1"/>
    <property type="molecule type" value="Genomic_DNA"/>
</dbReference>
<accession>A0ABX0RN83</accession>
<dbReference type="InterPro" id="IPR009371">
    <property type="entry name" value="T3SS_HrpF"/>
</dbReference>